<dbReference type="AlphaFoldDB" id="A0A5E4ZY77"/>
<feature type="transmembrane region" description="Helical" evidence="1">
    <location>
        <begin position="237"/>
        <end position="254"/>
    </location>
</feature>
<dbReference type="RefSeq" id="WP_150738126.1">
    <property type="nucleotide sequence ID" value="NZ_CABPSP010000005.1"/>
</dbReference>
<feature type="transmembrane region" description="Helical" evidence="1">
    <location>
        <begin position="119"/>
        <end position="144"/>
    </location>
</feature>
<feature type="transmembrane region" description="Helical" evidence="1">
    <location>
        <begin position="78"/>
        <end position="98"/>
    </location>
</feature>
<evidence type="ECO:0000313" key="3">
    <source>
        <dbReference type="Proteomes" id="UP000383122"/>
    </source>
</evidence>
<keyword evidence="1" id="KW-0472">Membrane</keyword>
<dbReference type="OrthoDB" id="6776190at2"/>
<feature type="transmembrane region" description="Helical" evidence="1">
    <location>
        <begin position="192"/>
        <end position="208"/>
    </location>
</feature>
<gene>
    <name evidence="2" type="ORF">PAN31117_02075</name>
</gene>
<name>A0A5E4ZY77_9BURK</name>
<dbReference type="EMBL" id="CABPSP010000005">
    <property type="protein sequence ID" value="VVE65956.1"/>
    <property type="molecule type" value="Genomic_DNA"/>
</dbReference>
<keyword evidence="3" id="KW-1185">Reference proteome</keyword>
<reference evidence="2 3" key="1">
    <citation type="submission" date="2019-08" db="EMBL/GenBank/DDBJ databases">
        <authorList>
            <person name="Peeters C."/>
        </authorList>
    </citation>
    <scope>NUCLEOTIDE SEQUENCE [LARGE SCALE GENOMIC DNA]</scope>
    <source>
        <strain evidence="2 3">LMG 31117</strain>
    </source>
</reference>
<dbReference type="Proteomes" id="UP000383122">
    <property type="component" value="Unassembled WGS sequence"/>
</dbReference>
<feature type="transmembrane region" description="Helical" evidence="1">
    <location>
        <begin position="164"/>
        <end position="185"/>
    </location>
</feature>
<feature type="transmembrane region" description="Helical" evidence="1">
    <location>
        <begin position="48"/>
        <end position="66"/>
    </location>
</feature>
<feature type="transmembrane region" description="Helical" evidence="1">
    <location>
        <begin position="342"/>
        <end position="362"/>
    </location>
</feature>
<keyword evidence="1" id="KW-0812">Transmembrane</keyword>
<organism evidence="2 3">
    <name type="scientific">Pandoraea anapnoica</name>
    <dbReference type="NCBI Taxonomy" id="2508301"/>
    <lineage>
        <taxon>Bacteria</taxon>
        <taxon>Pseudomonadati</taxon>
        <taxon>Pseudomonadota</taxon>
        <taxon>Betaproteobacteria</taxon>
        <taxon>Burkholderiales</taxon>
        <taxon>Burkholderiaceae</taxon>
        <taxon>Pandoraea</taxon>
    </lineage>
</organism>
<evidence type="ECO:0000313" key="2">
    <source>
        <dbReference type="EMBL" id="VVE65956.1"/>
    </source>
</evidence>
<accession>A0A5E4ZY77</accession>
<feature type="transmembrane region" description="Helical" evidence="1">
    <location>
        <begin position="374"/>
        <end position="390"/>
    </location>
</feature>
<evidence type="ECO:0008006" key="4">
    <source>
        <dbReference type="Google" id="ProtNLM"/>
    </source>
</evidence>
<sequence>MSSLIVYIVGLLVIWGRYLDHAGNFTAFVCFFAVMLVTNLPKRAFSPLALFYAYYGAWFIVAPMFAQRFDGMLDRPEYQLAIALAFTVFGLGVVAIKFGERMGRAGHRTDYRGGVPGIFALRGTLIILYVIATAMVVMIVQSSGGFSVWEANPGDAFLNRSGSGVYVVLSHFSSVALAALTGYYCVRKHSKVALCVFLAWLLVTSPVHGSKLQISLLAVVSMLPWVRNMKLLTVKTILLYVSFVMIFLLGLYFRNITWVSADTMIPYALNYFNTLENLAISVRDFDPSILMTFFLPFVKFQTPFGLASPDMYFDMNHLLTDIYFPKSWAIRATEQWPVETDLYLNFMFVGGLPLVALYLGIIGFIHGRAIRNDSLGYWAASILMTILMISHLRGSLINWTDFYLYPYIAVIAYLFRRMSLRPIPHYVASTAPDGGGDAAPAMERNV</sequence>
<proteinExistence type="predicted"/>
<evidence type="ECO:0000256" key="1">
    <source>
        <dbReference type="SAM" id="Phobius"/>
    </source>
</evidence>
<protein>
    <recommendedName>
        <fullName evidence="4">Oligosaccharide repeat unit polymerase</fullName>
    </recommendedName>
</protein>
<feature type="transmembrane region" description="Helical" evidence="1">
    <location>
        <begin position="22"/>
        <end position="41"/>
    </location>
</feature>
<keyword evidence="1" id="KW-1133">Transmembrane helix</keyword>